<dbReference type="Proteomes" id="UP000247409">
    <property type="component" value="Unassembled WGS sequence"/>
</dbReference>
<organism evidence="2 3">
    <name type="scientific">Gracilariopsis chorda</name>
    <dbReference type="NCBI Taxonomy" id="448386"/>
    <lineage>
        <taxon>Eukaryota</taxon>
        <taxon>Rhodophyta</taxon>
        <taxon>Florideophyceae</taxon>
        <taxon>Rhodymeniophycidae</taxon>
        <taxon>Gracilariales</taxon>
        <taxon>Gracilariaceae</taxon>
        <taxon>Gracilariopsis</taxon>
    </lineage>
</organism>
<evidence type="ECO:0000313" key="3">
    <source>
        <dbReference type="Proteomes" id="UP000247409"/>
    </source>
</evidence>
<feature type="domain" description="DDE-1" evidence="1">
    <location>
        <begin position="15"/>
        <end position="183"/>
    </location>
</feature>
<name>A0A2V3ILQ8_9FLOR</name>
<keyword evidence="3" id="KW-1185">Reference proteome</keyword>
<dbReference type="GO" id="GO:0003676">
    <property type="term" value="F:nucleic acid binding"/>
    <property type="evidence" value="ECO:0007669"/>
    <property type="project" value="InterPro"/>
</dbReference>
<comment type="caution">
    <text evidence="2">The sequence shown here is derived from an EMBL/GenBank/DDBJ whole genome shotgun (WGS) entry which is preliminary data.</text>
</comment>
<evidence type="ECO:0000313" key="2">
    <source>
        <dbReference type="EMBL" id="PXF43024.1"/>
    </source>
</evidence>
<dbReference type="EMBL" id="NBIV01000141">
    <property type="protein sequence ID" value="PXF43024.1"/>
    <property type="molecule type" value="Genomic_DNA"/>
</dbReference>
<dbReference type="InterPro" id="IPR004875">
    <property type="entry name" value="DDE_SF_endonuclease_dom"/>
</dbReference>
<protein>
    <recommendedName>
        <fullName evidence="1">DDE-1 domain-containing protein</fullName>
    </recommendedName>
</protein>
<evidence type="ECO:0000259" key="1">
    <source>
        <dbReference type="Pfam" id="PF03184"/>
    </source>
</evidence>
<dbReference type="Pfam" id="PF03184">
    <property type="entry name" value="DDE_1"/>
    <property type="match status" value="1"/>
</dbReference>
<dbReference type="AlphaFoldDB" id="A0A2V3ILQ8"/>
<accession>A0A2V3ILQ8</accession>
<proteinExistence type="predicted"/>
<gene>
    <name evidence="2" type="ORF">BWQ96_07272</name>
</gene>
<sequence>MLSNQIFENVNRITLLAAVLADGDLGPPMFVFQGTRLRVGRITRSGGNEENSEFISELLPHGLRVTARKDIVSVDRANFMKWAEQFLKQTEKKRSTGKILLIYEGYRSHLDIQIWEMLAKSTFIAYALPAHTSGTTQPLDVAIFPSLNYHYRARLEKVYRSRCRARKPMNDFDVSQIISKAYTLSLTNYNINSRLSRCGIYPFDECSLFSQARPYIVEETYRLASVEEMVDMMDKENDRSIEDFINYVHVHSSGFLDITYCAVLKSDVALGLLKLQDLRKKQQRNVKDVKEAEEARMVSVEKEKWRVVRLKFDHLAAVRRVTPYGDRYQVPRPLSVRRAIAKSNTAKRHST</sequence>
<reference evidence="2 3" key="1">
    <citation type="journal article" date="2018" name="Mol. Biol. Evol.">
        <title>Analysis of the draft genome of the red seaweed Gracilariopsis chorda provides insights into genome size evolution in Rhodophyta.</title>
        <authorList>
            <person name="Lee J."/>
            <person name="Yang E.C."/>
            <person name="Graf L."/>
            <person name="Yang J.H."/>
            <person name="Qiu H."/>
            <person name="Zel Zion U."/>
            <person name="Chan C.X."/>
            <person name="Stephens T.G."/>
            <person name="Weber A.P.M."/>
            <person name="Boo G.H."/>
            <person name="Boo S.M."/>
            <person name="Kim K.M."/>
            <person name="Shin Y."/>
            <person name="Jung M."/>
            <person name="Lee S.J."/>
            <person name="Yim H.S."/>
            <person name="Lee J.H."/>
            <person name="Bhattacharya D."/>
            <person name="Yoon H.S."/>
        </authorList>
    </citation>
    <scope>NUCLEOTIDE SEQUENCE [LARGE SCALE GENOMIC DNA]</scope>
    <source>
        <strain evidence="2 3">SKKU-2015</strain>
        <tissue evidence="2">Whole body</tissue>
    </source>
</reference>
<dbReference type="OrthoDB" id="3776963at2759"/>